<evidence type="ECO:0000256" key="1">
    <source>
        <dbReference type="ARBA" id="ARBA00004123"/>
    </source>
</evidence>
<evidence type="ECO:0000256" key="4">
    <source>
        <dbReference type="ARBA" id="ARBA00009567"/>
    </source>
</evidence>
<dbReference type="InterPro" id="IPR019519">
    <property type="entry name" value="Elp5"/>
</dbReference>
<comment type="pathway">
    <text evidence="3">tRNA modification; 5-methoxycarbonylmethyl-2-thiouridine-tRNA biosynthesis.</text>
</comment>
<evidence type="ECO:0000313" key="9">
    <source>
        <dbReference type="EMBL" id="KAK9294009.1"/>
    </source>
</evidence>
<dbReference type="AlphaFoldDB" id="A0AAW0Z8S3"/>
<accession>A0AAW0Z8S3</accession>
<evidence type="ECO:0000256" key="3">
    <source>
        <dbReference type="ARBA" id="ARBA00005043"/>
    </source>
</evidence>
<dbReference type="EMBL" id="JAWNGG020000353">
    <property type="protein sequence ID" value="KAK9294009.1"/>
    <property type="molecule type" value="Genomic_DNA"/>
</dbReference>
<evidence type="ECO:0000256" key="8">
    <source>
        <dbReference type="ARBA" id="ARBA00023242"/>
    </source>
</evidence>
<gene>
    <name evidence="9" type="ORF">QLX08_011213</name>
</gene>
<evidence type="ECO:0000256" key="6">
    <source>
        <dbReference type="ARBA" id="ARBA00022490"/>
    </source>
</evidence>
<dbReference type="Proteomes" id="UP001432146">
    <property type="component" value="Unassembled WGS sequence"/>
</dbReference>
<dbReference type="GO" id="GO:0002098">
    <property type="term" value="P:tRNA wobble uridine modification"/>
    <property type="evidence" value="ECO:0007669"/>
    <property type="project" value="InterPro"/>
</dbReference>
<organism evidence="9 10">
    <name type="scientific">Tetragonisca angustula</name>
    <dbReference type="NCBI Taxonomy" id="166442"/>
    <lineage>
        <taxon>Eukaryota</taxon>
        <taxon>Metazoa</taxon>
        <taxon>Ecdysozoa</taxon>
        <taxon>Arthropoda</taxon>
        <taxon>Hexapoda</taxon>
        <taxon>Insecta</taxon>
        <taxon>Pterygota</taxon>
        <taxon>Neoptera</taxon>
        <taxon>Endopterygota</taxon>
        <taxon>Hymenoptera</taxon>
        <taxon>Apocrita</taxon>
        <taxon>Aculeata</taxon>
        <taxon>Apoidea</taxon>
        <taxon>Anthophila</taxon>
        <taxon>Apidae</taxon>
        <taxon>Tetragonisca</taxon>
    </lineage>
</organism>
<sequence length="289" mass="32869">MTSIKTLPLSGGTKLIILDEEATAMHARKLIAGWIQTLIERDASRVFSLLLFSDSKSSYQNEPKPFASSNVNIFDYYTINVDNNFDTAAIGEKDLLNLKHILQTINAKHTVIVDCLTSLNSLVGLSKTIWFLERLSKQVPQVICIYKRDFIHSKIPGIETLGSTYVKIQKSPGTTISKDFNYTVELLHRKVGGGVLRQQEIVNQNNVSCEIESRKLEQSRKLDSACEDSKSKIESSFRIEINENEMKQRQELTLPYMINTNAMNTSKIHYHPEDIDDFDEEDPDDDLCF</sequence>
<evidence type="ECO:0000256" key="2">
    <source>
        <dbReference type="ARBA" id="ARBA00004496"/>
    </source>
</evidence>
<comment type="subcellular location">
    <subcellularLocation>
        <location evidence="2">Cytoplasm</location>
    </subcellularLocation>
    <subcellularLocation>
        <location evidence="1">Nucleus</location>
    </subcellularLocation>
</comment>
<comment type="similarity">
    <text evidence="4">Belongs to the ELP5 family.</text>
</comment>
<protein>
    <recommendedName>
        <fullName evidence="5">Elongator complex protein 5</fullName>
    </recommendedName>
</protein>
<comment type="caution">
    <text evidence="9">The sequence shown here is derived from an EMBL/GenBank/DDBJ whole genome shotgun (WGS) entry which is preliminary data.</text>
</comment>
<reference evidence="9 10" key="1">
    <citation type="submission" date="2024-05" db="EMBL/GenBank/DDBJ databases">
        <title>The nuclear and mitochondrial genome assemblies of Tetragonisca angustula (Apidae: Meliponini), a tiny yet remarkable pollinator in the Neotropics.</title>
        <authorList>
            <person name="Ferrari R."/>
            <person name="Ricardo P.C."/>
            <person name="Dias F.C."/>
            <person name="Araujo N.S."/>
            <person name="Soares D.O."/>
            <person name="Zhou Q.-S."/>
            <person name="Zhu C.-D."/>
            <person name="Coutinho L."/>
            <person name="Airas M.C."/>
            <person name="Batista T.M."/>
        </authorList>
    </citation>
    <scope>NUCLEOTIDE SEQUENCE [LARGE SCALE GENOMIC DNA]</scope>
    <source>
        <strain evidence="9">ASF017062</strain>
        <tissue evidence="9">Abdomen</tissue>
    </source>
</reference>
<dbReference type="GO" id="GO:0005829">
    <property type="term" value="C:cytosol"/>
    <property type="evidence" value="ECO:0007669"/>
    <property type="project" value="TreeGrafter"/>
</dbReference>
<proteinExistence type="inferred from homology"/>
<dbReference type="PANTHER" id="PTHR15641">
    <property type="entry name" value="ELONGATOR COMPLEX PROTEIN 5"/>
    <property type="match status" value="1"/>
</dbReference>
<name>A0AAW0Z8S3_9HYME</name>
<evidence type="ECO:0000256" key="7">
    <source>
        <dbReference type="ARBA" id="ARBA00022694"/>
    </source>
</evidence>
<evidence type="ECO:0000256" key="5">
    <source>
        <dbReference type="ARBA" id="ARBA00020264"/>
    </source>
</evidence>
<dbReference type="PANTHER" id="PTHR15641:SF1">
    <property type="entry name" value="ELONGATOR COMPLEX PROTEIN 5"/>
    <property type="match status" value="1"/>
</dbReference>
<keyword evidence="10" id="KW-1185">Reference proteome</keyword>
<evidence type="ECO:0000313" key="10">
    <source>
        <dbReference type="Proteomes" id="UP001432146"/>
    </source>
</evidence>
<dbReference type="GO" id="GO:0000049">
    <property type="term" value="F:tRNA binding"/>
    <property type="evidence" value="ECO:0007669"/>
    <property type="project" value="TreeGrafter"/>
</dbReference>
<keyword evidence="8" id="KW-0539">Nucleus</keyword>
<dbReference type="GO" id="GO:0005634">
    <property type="term" value="C:nucleus"/>
    <property type="evidence" value="ECO:0007669"/>
    <property type="project" value="UniProtKB-SubCell"/>
</dbReference>
<keyword evidence="6" id="KW-0963">Cytoplasm</keyword>
<keyword evidence="7" id="KW-0819">tRNA processing</keyword>
<dbReference type="GO" id="GO:0033588">
    <property type="term" value="C:elongator holoenzyme complex"/>
    <property type="evidence" value="ECO:0007669"/>
    <property type="project" value="InterPro"/>
</dbReference>